<accession>M2YKE7</accession>
<reference evidence="1 2" key="2">
    <citation type="journal article" date="2012" name="PLoS Pathog.">
        <title>Diverse lifestyles and strategies of plant pathogenesis encoded in the genomes of eighteen Dothideomycetes fungi.</title>
        <authorList>
            <person name="Ohm R.A."/>
            <person name="Feau N."/>
            <person name="Henrissat B."/>
            <person name="Schoch C.L."/>
            <person name="Horwitz B.A."/>
            <person name="Barry K.W."/>
            <person name="Condon B.J."/>
            <person name="Copeland A.C."/>
            <person name="Dhillon B."/>
            <person name="Glaser F."/>
            <person name="Hesse C.N."/>
            <person name="Kosti I."/>
            <person name="LaButti K."/>
            <person name="Lindquist E.A."/>
            <person name="Lucas S."/>
            <person name="Salamov A.A."/>
            <person name="Bradshaw R.E."/>
            <person name="Ciuffetti L."/>
            <person name="Hamelin R.C."/>
            <person name="Kema G.H.J."/>
            <person name="Lawrence C."/>
            <person name="Scott J.A."/>
            <person name="Spatafora J.W."/>
            <person name="Turgeon B.G."/>
            <person name="de Wit P.J.G.M."/>
            <person name="Zhong S."/>
            <person name="Goodwin S.B."/>
            <person name="Grigoriev I.V."/>
        </authorList>
    </citation>
    <scope>NUCLEOTIDE SEQUENCE [LARGE SCALE GENOMIC DNA]</scope>
    <source>
        <strain evidence="2">NZE10 / CBS 128990</strain>
    </source>
</reference>
<dbReference type="Proteomes" id="UP000016933">
    <property type="component" value="Unassembled WGS sequence"/>
</dbReference>
<dbReference type="EMBL" id="KB446545">
    <property type="protein sequence ID" value="EME39330.1"/>
    <property type="molecule type" value="Genomic_DNA"/>
</dbReference>
<name>M2YKE7_DOTSN</name>
<sequence length="118" mass="12480">MQTSNSSVRDIVGETFASKDVSDYNFEDGLAMAECPKSGVTKEASAASHEGFLPLEEEFTTSSFGPVDGRFETWIRGVESAGGKETIAPEGEIEAELKEEAVEPAAKHCGNVVLPPAA</sequence>
<keyword evidence="2" id="KW-1185">Reference proteome</keyword>
<reference evidence="2" key="1">
    <citation type="journal article" date="2012" name="PLoS Genet.">
        <title>The genomes of the fungal plant pathogens Cladosporium fulvum and Dothistroma septosporum reveal adaptation to different hosts and lifestyles but also signatures of common ancestry.</title>
        <authorList>
            <person name="de Wit P.J.G.M."/>
            <person name="van der Burgt A."/>
            <person name="Oekmen B."/>
            <person name="Stergiopoulos I."/>
            <person name="Abd-Elsalam K.A."/>
            <person name="Aerts A.L."/>
            <person name="Bahkali A.H."/>
            <person name="Beenen H.G."/>
            <person name="Chettri P."/>
            <person name="Cox M.P."/>
            <person name="Datema E."/>
            <person name="de Vries R.P."/>
            <person name="Dhillon B."/>
            <person name="Ganley A.R."/>
            <person name="Griffiths S.A."/>
            <person name="Guo Y."/>
            <person name="Hamelin R.C."/>
            <person name="Henrissat B."/>
            <person name="Kabir M.S."/>
            <person name="Jashni M.K."/>
            <person name="Kema G."/>
            <person name="Klaubauf S."/>
            <person name="Lapidus A."/>
            <person name="Levasseur A."/>
            <person name="Lindquist E."/>
            <person name="Mehrabi R."/>
            <person name="Ohm R.A."/>
            <person name="Owen T.J."/>
            <person name="Salamov A."/>
            <person name="Schwelm A."/>
            <person name="Schijlen E."/>
            <person name="Sun H."/>
            <person name="van den Burg H.A."/>
            <person name="van Ham R.C.H.J."/>
            <person name="Zhang S."/>
            <person name="Goodwin S.B."/>
            <person name="Grigoriev I.V."/>
            <person name="Collemare J."/>
            <person name="Bradshaw R.E."/>
        </authorList>
    </citation>
    <scope>NUCLEOTIDE SEQUENCE [LARGE SCALE GENOMIC DNA]</scope>
    <source>
        <strain evidence="2">NZE10 / CBS 128990</strain>
    </source>
</reference>
<protein>
    <submittedName>
        <fullName evidence="1">Uncharacterized protein</fullName>
    </submittedName>
</protein>
<dbReference type="AlphaFoldDB" id="M2YKE7"/>
<evidence type="ECO:0000313" key="2">
    <source>
        <dbReference type="Proteomes" id="UP000016933"/>
    </source>
</evidence>
<evidence type="ECO:0000313" key="1">
    <source>
        <dbReference type="EMBL" id="EME39330.1"/>
    </source>
</evidence>
<dbReference type="HOGENOM" id="CLU_2073080_0_0_1"/>
<proteinExistence type="predicted"/>
<organism evidence="1 2">
    <name type="scientific">Dothistroma septosporum (strain NZE10 / CBS 128990)</name>
    <name type="common">Red band needle blight fungus</name>
    <name type="synonym">Mycosphaerella pini</name>
    <dbReference type="NCBI Taxonomy" id="675120"/>
    <lineage>
        <taxon>Eukaryota</taxon>
        <taxon>Fungi</taxon>
        <taxon>Dikarya</taxon>
        <taxon>Ascomycota</taxon>
        <taxon>Pezizomycotina</taxon>
        <taxon>Dothideomycetes</taxon>
        <taxon>Dothideomycetidae</taxon>
        <taxon>Mycosphaerellales</taxon>
        <taxon>Mycosphaerellaceae</taxon>
        <taxon>Dothistroma</taxon>
    </lineage>
</organism>
<gene>
    <name evidence="1" type="ORF">DOTSEDRAFT_28496</name>
</gene>